<dbReference type="Proteomes" id="UP000218824">
    <property type="component" value="Chromosome"/>
</dbReference>
<dbReference type="InterPro" id="IPR025240">
    <property type="entry name" value="DUF4189"/>
</dbReference>
<feature type="chain" id="PRO_5043471002" description="DUF4189 domain-containing protein" evidence="1">
    <location>
        <begin position="26"/>
        <end position="176"/>
    </location>
</feature>
<feature type="domain" description="DUF4189" evidence="2">
    <location>
        <begin position="70"/>
        <end position="169"/>
    </location>
</feature>
<evidence type="ECO:0000259" key="2">
    <source>
        <dbReference type="Pfam" id="PF13827"/>
    </source>
</evidence>
<protein>
    <recommendedName>
        <fullName evidence="2">DUF4189 domain-containing protein</fullName>
    </recommendedName>
</protein>
<evidence type="ECO:0000256" key="1">
    <source>
        <dbReference type="SAM" id="SignalP"/>
    </source>
</evidence>
<feature type="signal peptide" evidence="1">
    <location>
        <begin position="1"/>
        <end position="25"/>
    </location>
</feature>
<keyword evidence="1" id="KW-0732">Signal</keyword>
<sequence>MKSSLAFCAAFSFFALVLLSGEVRADSCPQGMITNPIGAGGQPQCIPGENHQNWGSTGSGSSGPRYARRWGAFASDSIAGKLGIASGASSKRKAEKEALKHCQSKGGVDCKAFFAFYDQCAAVAWGPDRGSDSGEAIAASAAGKDGAISDALALCGKKSDKCKLVSAECSYGELTN</sequence>
<organism evidence="3 4">
    <name type="scientific">Lysobacter enzymogenes</name>
    <dbReference type="NCBI Taxonomy" id="69"/>
    <lineage>
        <taxon>Bacteria</taxon>
        <taxon>Pseudomonadati</taxon>
        <taxon>Pseudomonadota</taxon>
        <taxon>Gammaproteobacteria</taxon>
        <taxon>Lysobacterales</taxon>
        <taxon>Lysobacteraceae</taxon>
        <taxon>Lysobacter</taxon>
    </lineage>
</organism>
<dbReference type="AlphaFoldDB" id="A0AAU9AUU5"/>
<dbReference type="Pfam" id="PF13827">
    <property type="entry name" value="DUF4189"/>
    <property type="match status" value="1"/>
</dbReference>
<accession>A0AAU9AUU5</accession>
<reference evidence="3 4" key="1">
    <citation type="journal article" date="2017" name="DNA Res.">
        <title>Complete genome sequence and expression profile of the commercial lytic enzyme producer Lysobacter enzymogenes M497-1.</title>
        <authorList>
            <person name="Takami H."/>
            <person name="Toyoda A."/>
            <person name="Uchiyama I."/>
            <person name="Itoh T."/>
            <person name="Takaki Y."/>
            <person name="Arai W."/>
            <person name="Nishi S."/>
            <person name="Kawai M."/>
            <person name="Shinya K."/>
            <person name="Ikeda H."/>
        </authorList>
    </citation>
    <scope>NUCLEOTIDE SEQUENCE [LARGE SCALE GENOMIC DNA]</scope>
    <source>
        <strain evidence="3 4">M497-1</strain>
    </source>
</reference>
<dbReference type="EMBL" id="AP014940">
    <property type="protein sequence ID" value="BAV97706.1"/>
    <property type="molecule type" value="Genomic_DNA"/>
</dbReference>
<gene>
    <name evidence="3" type="ORF">LEN_2219</name>
</gene>
<evidence type="ECO:0000313" key="3">
    <source>
        <dbReference type="EMBL" id="BAV97706.1"/>
    </source>
</evidence>
<proteinExistence type="predicted"/>
<dbReference type="KEGG" id="lem:LEN_2219"/>
<name>A0AAU9AUU5_LYSEN</name>
<evidence type="ECO:0000313" key="4">
    <source>
        <dbReference type="Proteomes" id="UP000218824"/>
    </source>
</evidence>